<dbReference type="AlphaFoldDB" id="A0A3P1Z7L2"/>
<gene>
    <name evidence="1" type="ORF">EII41_00795</name>
</gene>
<reference evidence="1 2" key="1">
    <citation type="submission" date="2018-11" db="EMBL/GenBank/DDBJ databases">
        <title>Genomes From Bacteria Associated with the Canine Oral Cavity: a Test Case for Automated Genome-Based Taxonomic Assignment.</title>
        <authorList>
            <person name="Coil D.A."/>
            <person name="Jospin G."/>
            <person name="Darling A.E."/>
            <person name="Wallis C."/>
            <person name="Davis I.J."/>
            <person name="Harris S."/>
            <person name="Eisen J.A."/>
            <person name="Holcombe L.J."/>
            <person name="O'Flynn C."/>
        </authorList>
    </citation>
    <scope>NUCLEOTIDE SEQUENCE [LARGE SCALE GENOMIC DNA]</scope>
    <source>
        <strain evidence="1 2">OH1426_COT-023</strain>
    </source>
</reference>
<dbReference type="Pfam" id="PF14054">
    <property type="entry name" value="DUF4249"/>
    <property type="match status" value="1"/>
</dbReference>
<dbReference type="EMBL" id="RQYN01000002">
    <property type="protein sequence ID" value="RRD79361.1"/>
    <property type="molecule type" value="Genomic_DNA"/>
</dbReference>
<dbReference type="Proteomes" id="UP000279860">
    <property type="component" value="Unassembled WGS sequence"/>
</dbReference>
<evidence type="ECO:0000313" key="2">
    <source>
        <dbReference type="Proteomes" id="UP000279860"/>
    </source>
</evidence>
<proteinExistence type="predicted"/>
<organism evidence="1 2">
    <name type="scientific">Tannerella forsythia</name>
    <name type="common">Bacteroides forsythus</name>
    <dbReference type="NCBI Taxonomy" id="28112"/>
    <lineage>
        <taxon>Bacteria</taxon>
        <taxon>Pseudomonadati</taxon>
        <taxon>Bacteroidota</taxon>
        <taxon>Bacteroidia</taxon>
        <taxon>Bacteroidales</taxon>
        <taxon>Tannerellaceae</taxon>
        <taxon>Tannerella</taxon>
    </lineage>
</organism>
<name>A0A3P1Z7L2_TANFO</name>
<accession>A0A3P1Z7L2</accession>
<protein>
    <submittedName>
        <fullName evidence="1">DUF4249 family protein</fullName>
    </submittedName>
</protein>
<comment type="caution">
    <text evidence="1">The sequence shown here is derived from an EMBL/GenBank/DDBJ whole genome shotgun (WGS) entry which is preliminary data.</text>
</comment>
<evidence type="ECO:0000313" key="1">
    <source>
        <dbReference type="EMBL" id="RRD79361.1"/>
    </source>
</evidence>
<sequence length="328" mass="37152">MDSVLNYPTDSSHQIHIMREYLFLGLLGLFVSACSVNYDIPPSSVTEAERIIVNSYLNPSDSIRVRLHKLTHSEKGYAIHALTGAHIVLKENDAVLFDGVCTDSVLLLPKHPQAGATYSIEVTYSGLPEARARTRVPSSIRCTAAYSPDGYRNLIRLTSFDIARCENENLWITAYRQRQDTVVDQYPDLYANNGLIDMVNRQVGTRIVNEQVGAMYHIGFLRIKRKNLASLTELVFAPVYASSGRDTVRRPEPDKIRVKLITATPEYDRYNKTLYEQKTMIITEDDISSVFYKPQPVSGNVQQGLGIFAGINEENYVFQLPERERIWP</sequence>
<dbReference type="InterPro" id="IPR025345">
    <property type="entry name" value="DUF4249"/>
</dbReference>